<evidence type="ECO:0000313" key="2">
    <source>
        <dbReference type="Proteomes" id="UP000278542"/>
    </source>
</evidence>
<dbReference type="GO" id="GO:0044010">
    <property type="term" value="P:single-species biofilm formation"/>
    <property type="evidence" value="ECO:0007669"/>
    <property type="project" value="TreeGrafter"/>
</dbReference>
<proteinExistence type="predicted"/>
<dbReference type="PANTHER" id="PTHR34986">
    <property type="entry name" value="EVOLVED BETA-GALACTOSIDASE SUBUNIT BETA"/>
    <property type="match status" value="1"/>
</dbReference>
<evidence type="ECO:0000313" key="1">
    <source>
        <dbReference type="EMBL" id="RKS86966.1"/>
    </source>
</evidence>
<dbReference type="GO" id="GO:0005829">
    <property type="term" value="C:cytosol"/>
    <property type="evidence" value="ECO:0007669"/>
    <property type="project" value="TreeGrafter"/>
</dbReference>
<dbReference type="EMBL" id="RBWY01000001">
    <property type="protein sequence ID" value="RKS86966.1"/>
    <property type="molecule type" value="Genomic_DNA"/>
</dbReference>
<reference evidence="1 2" key="1">
    <citation type="submission" date="2018-10" db="EMBL/GenBank/DDBJ databases">
        <title>Genomic Encyclopedia of Type Strains, Phase IV (KMG-IV): sequencing the most valuable type-strain genomes for metagenomic binning, comparative biology and taxonomic classification.</title>
        <authorList>
            <person name="Goeker M."/>
        </authorList>
    </citation>
    <scope>NUCLEOTIDE SEQUENCE [LARGE SCALE GENOMIC DNA]</scope>
    <source>
        <strain evidence="1 2">DSM 22228</strain>
    </source>
</reference>
<organism evidence="1 2">
    <name type="scientific">Orbus hercynius</name>
    <dbReference type="NCBI Taxonomy" id="593135"/>
    <lineage>
        <taxon>Bacteria</taxon>
        <taxon>Pseudomonadati</taxon>
        <taxon>Pseudomonadota</taxon>
        <taxon>Gammaproteobacteria</taxon>
        <taxon>Orbales</taxon>
        <taxon>Orbaceae</taxon>
        <taxon>Orbus</taxon>
    </lineage>
</organism>
<dbReference type="Proteomes" id="UP000278542">
    <property type="component" value="Unassembled WGS sequence"/>
</dbReference>
<dbReference type="PANTHER" id="PTHR34986:SF4">
    <property type="entry name" value="EVOLVED BETA-GALACTOSIDASE SUBUNIT BETA-RELATED"/>
    <property type="match status" value="1"/>
</dbReference>
<dbReference type="InterPro" id="IPR004375">
    <property type="entry name" value="NanQ/TabA/YiaL"/>
</dbReference>
<protein>
    <submittedName>
        <fullName evidence="1">Biofilm protein TabA</fullName>
    </submittedName>
</protein>
<dbReference type="RefSeq" id="WP_121143890.1">
    <property type="nucleotide sequence ID" value="NZ_RBWY01000001.1"/>
</dbReference>
<comment type="caution">
    <text evidence="1">The sequence shown here is derived from an EMBL/GenBank/DDBJ whole genome shotgun (WGS) entry which is preliminary data.</text>
</comment>
<sequence length="156" mass="17771">MIIGNIEYLELVPYLPAKIKQAIEYVRDNVNGNTPTGKYEIDGDKVFFMVSENVPRLASNADPEYHQRYLDVQIVLEGQEGMSVATLPPYTEVMEDRLANGDIAFVATPVEETMFVAHKHDFVIFYPHEVHKPLCAIDGKLDKVRKIVIKMDVNYL</sequence>
<name>A0A495RIF1_9GAMM</name>
<keyword evidence="2" id="KW-1185">Reference proteome</keyword>
<dbReference type="AlphaFoldDB" id="A0A495RIF1"/>
<dbReference type="SUPFAM" id="SSF51197">
    <property type="entry name" value="Clavaminate synthase-like"/>
    <property type="match status" value="1"/>
</dbReference>
<dbReference type="Pfam" id="PF04074">
    <property type="entry name" value="DUF386"/>
    <property type="match status" value="1"/>
</dbReference>
<accession>A0A495RIF1</accession>
<gene>
    <name evidence="1" type="ORF">DES39_0172</name>
</gene>
<dbReference type="Gene3D" id="2.60.120.370">
    <property type="entry name" value="YhcH/YjgK/YiaL"/>
    <property type="match status" value="1"/>
</dbReference>
<dbReference type="InterPro" id="IPR037012">
    <property type="entry name" value="NanQ/TabA/YiaL_sf"/>
</dbReference>
<dbReference type="NCBIfam" id="TIGR00022">
    <property type="entry name" value="YhcH/YjgK/YiaL family protein"/>
    <property type="match status" value="1"/>
</dbReference>
<dbReference type="OrthoDB" id="6196468at2"/>